<proteinExistence type="predicted"/>
<feature type="region of interest" description="Disordered" evidence="1">
    <location>
        <begin position="436"/>
        <end position="472"/>
    </location>
</feature>
<organism evidence="2 3">
    <name type="scientific">Tilletia horrida</name>
    <dbReference type="NCBI Taxonomy" id="155126"/>
    <lineage>
        <taxon>Eukaryota</taxon>
        <taxon>Fungi</taxon>
        <taxon>Dikarya</taxon>
        <taxon>Basidiomycota</taxon>
        <taxon>Ustilaginomycotina</taxon>
        <taxon>Exobasidiomycetes</taxon>
        <taxon>Tilletiales</taxon>
        <taxon>Tilletiaceae</taxon>
        <taxon>Tilletia</taxon>
    </lineage>
</organism>
<evidence type="ECO:0000256" key="1">
    <source>
        <dbReference type="SAM" id="MobiDB-lite"/>
    </source>
</evidence>
<evidence type="ECO:0000313" key="3">
    <source>
        <dbReference type="Proteomes" id="UP001176521"/>
    </source>
</evidence>
<evidence type="ECO:0000313" key="2">
    <source>
        <dbReference type="EMBL" id="KAK0531548.1"/>
    </source>
</evidence>
<dbReference type="EMBL" id="JAPDMQ010000183">
    <property type="protein sequence ID" value="KAK0531548.1"/>
    <property type="molecule type" value="Genomic_DNA"/>
</dbReference>
<name>A0AAN6JL14_9BASI</name>
<dbReference type="AlphaFoldDB" id="A0AAN6JL14"/>
<protein>
    <submittedName>
        <fullName evidence="2">Uncharacterized protein</fullName>
    </submittedName>
</protein>
<feature type="region of interest" description="Disordered" evidence="1">
    <location>
        <begin position="827"/>
        <end position="892"/>
    </location>
</feature>
<dbReference type="Proteomes" id="UP001176521">
    <property type="component" value="Unassembled WGS sequence"/>
</dbReference>
<feature type="region of interest" description="Disordered" evidence="1">
    <location>
        <begin position="58"/>
        <end position="78"/>
    </location>
</feature>
<accession>A0AAN6JL14</accession>
<sequence length="943" mass="101387">MAASTPASQTQSGPTILSLASVLLAHGLTSTSLRVESALSHTHDSIQNGVHALLSTVEGQGRQAAAPSSGKGKDRRQEKKGAAVVLFCPSSSPRLQQLTTALALSLASVPPGPPTSTPTQPAPAYTVLVLLTSADQLAPLLTAWAEQKAAIEAEQRWCDLEEAWMEEEDGERIPVGRWTYAAQGNRVGRRDQTPPDEVLFRGESNADWAARGLDQAQTARYSVYEDEDAAEDYMSGFYLSHPWHFLAYMLPGPMRVGLGWGVRLSLDLADRLGLSGYERTEQQKEARRGRSRGTGATAPEPTAIKAPETSTTEPGAAPADTTARRSRTRSIAQDVVELGMGMMKGIRIGSTSPSMPWSGTFPLPSLSPERRYPRSEAEGSVAGGFGSSYFFGQRKPSGSSAAEAEGRGWAFQWAGGLSFHVSTPWWSNLNASAAAAAGRRRRHQGGRRERSPLSTAASDKKRKERQKRKATFAQRAQIGSVIPILVEGDEAETRARESIQAYCDAHNLLCSGLVVLPSELDAQFDPRKQDGRAQHALAQAPPTYSQSTAQALLPIANALLPQLSRDSGRVVALELAEAEGLLRVASGQNRKKATAAGTRKRNRAHAARFNREHIYIDGMAAQRRLDGLWSEVEDAASRSTSTQASASGLSTVQHRPGRYPNQSARQQEVDWSRSWALLQMEETGTAWTRMLWLGKVAGTALMEKARKPVRKVRGLAGWLLDVWDSETGVVSEGAGKVKVCRVRVASLAVWPSPNLPQAPASLLAQLYPDPSQPWPPSIRKLMAVYLRLRSKVVPTSRQIVYFLGANAFDAALGAKLRRRQRLQQLRAVPGEAASAGGPATTSVDPKTVEPAAGPPAPDAATEGSPSTGDQAGTTTASPKQALPPPEPAPPTLAPVPLLAYPIRAALGDEWARSRYNLGLGVGAEAVLPGWMKVIGEWVLYQLV</sequence>
<comment type="caution">
    <text evidence="2">The sequence shown here is derived from an EMBL/GenBank/DDBJ whole genome shotgun (WGS) entry which is preliminary data.</text>
</comment>
<feature type="compositionally biased region" description="Basic residues" evidence="1">
    <location>
        <begin position="460"/>
        <end position="470"/>
    </location>
</feature>
<reference evidence="2" key="1">
    <citation type="journal article" date="2023" name="PhytoFront">
        <title>Draft Genome Resources of Seven Strains of Tilletia horrida, Causal Agent of Kernel Smut of Rice.</title>
        <authorList>
            <person name="Khanal S."/>
            <person name="Antony Babu S."/>
            <person name="Zhou X.G."/>
        </authorList>
    </citation>
    <scope>NUCLEOTIDE SEQUENCE</scope>
    <source>
        <strain evidence="2">TX3</strain>
    </source>
</reference>
<feature type="region of interest" description="Disordered" evidence="1">
    <location>
        <begin position="639"/>
        <end position="666"/>
    </location>
</feature>
<keyword evidence="3" id="KW-1185">Reference proteome</keyword>
<gene>
    <name evidence="2" type="ORF">OC842_003584</name>
</gene>
<feature type="compositionally biased region" description="Basic and acidic residues" evidence="1">
    <location>
        <begin position="279"/>
        <end position="288"/>
    </location>
</feature>
<feature type="compositionally biased region" description="Polar residues" evidence="1">
    <location>
        <begin position="863"/>
        <end position="877"/>
    </location>
</feature>
<feature type="compositionally biased region" description="Pro residues" evidence="1">
    <location>
        <begin position="881"/>
        <end position="892"/>
    </location>
</feature>
<feature type="region of interest" description="Disordered" evidence="1">
    <location>
        <begin position="279"/>
        <end position="329"/>
    </location>
</feature>